<evidence type="ECO:0000313" key="6">
    <source>
        <dbReference type="EMBL" id="EOA83242.1"/>
    </source>
</evidence>
<reference evidence="6 7" key="1">
    <citation type="journal article" date="2012" name="PLoS Pathog.">
        <title>Diverse lifestyles and strategies of plant pathogenesis encoded in the genomes of eighteen Dothideomycetes fungi.</title>
        <authorList>
            <person name="Ohm R.A."/>
            <person name="Feau N."/>
            <person name="Henrissat B."/>
            <person name="Schoch C.L."/>
            <person name="Horwitz B.A."/>
            <person name="Barry K.W."/>
            <person name="Condon B.J."/>
            <person name="Copeland A.C."/>
            <person name="Dhillon B."/>
            <person name="Glaser F."/>
            <person name="Hesse C.N."/>
            <person name="Kosti I."/>
            <person name="LaButti K."/>
            <person name="Lindquist E.A."/>
            <person name="Lucas S."/>
            <person name="Salamov A.A."/>
            <person name="Bradshaw R.E."/>
            <person name="Ciuffetti L."/>
            <person name="Hamelin R.C."/>
            <person name="Kema G.H.J."/>
            <person name="Lawrence C."/>
            <person name="Scott J.A."/>
            <person name="Spatafora J.W."/>
            <person name="Turgeon B.G."/>
            <person name="de Wit P.J.G.M."/>
            <person name="Zhong S."/>
            <person name="Goodwin S.B."/>
            <person name="Grigoriev I.V."/>
        </authorList>
    </citation>
    <scope>NUCLEOTIDE SEQUENCE [LARGE SCALE GENOMIC DNA]</scope>
    <source>
        <strain evidence="7">28A</strain>
    </source>
</reference>
<evidence type="ECO:0000313" key="7">
    <source>
        <dbReference type="Proteomes" id="UP000016935"/>
    </source>
</evidence>
<dbReference type="RefSeq" id="XP_008029010.1">
    <property type="nucleotide sequence ID" value="XM_008030819.1"/>
</dbReference>
<dbReference type="InterPro" id="IPR023753">
    <property type="entry name" value="FAD/NAD-binding_dom"/>
</dbReference>
<evidence type="ECO:0000256" key="2">
    <source>
        <dbReference type="ARBA" id="ARBA00022630"/>
    </source>
</evidence>
<reference evidence="6 7" key="2">
    <citation type="journal article" date="2013" name="PLoS Genet.">
        <title>Comparative genome structure, secondary metabolite, and effector coding capacity across Cochliobolus pathogens.</title>
        <authorList>
            <person name="Condon B.J."/>
            <person name="Leng Y."/>
            <person name="Wu D."/>
            <person name="Bushley K.E."/>
            <person name="Ohm R.A."/>
            <person name="Otillar R."/>
            <person name="Martin J."/>
            <person name="Schackwitz W."/>
            <person name="Grimwood J."/>
            <person name="MohdZainudin N."/>
            <person name="Xue C."/>
            <person name="Wang R."/>
            <person name="Manning V.A."/>
            <person name="Dhillon B."/>
            <person name="Tu Z.J."/>
            <person name="Steffenson B.J."/>
            <person name="Salamov A."/>
            <person name="Sun H."/>
            <person name="Lowry S."/>
            <person name="LaButti K."/>
            <person name="Han J."/>
            <person name="Copeland A."/>
            <person name="Lindquist E."/>
            <person name="Barry K."/>
            <person name="Schmutz J."/>
            <person name="Baker S.E."/>
            <person name="Ciuffetti L.M."/>
            <person name="Grigoriev I.V."/>
            <person name="Zhong S."/>
            <person name="Turgeon B.G."/>
        </authorList>
    </citation>
    <scope>NUCLEOTIDE SEQUENCE [LARGE SCALE GENOMIC DNA]</scope>
    <source>
        <strain evidence="7">28A</strain>
    </source>
</reference>
<dbReference type="Pfam" id="PF07992">
    <property type="entry name" value="Pyr_redox_2"/>
    <property type="match status" value="1"/>
</dbReference>
<dbReference type="InterPro" id="IPR036188">
    <property type="entry name" value="FAD/NAD-bd_sf"/>
</dbReference>
<dbReference type="eggNOG" id="KOG2495">
    <property type="taxonomic scope" value="Eukaryota"/>
</dbReference>
<dbReference type="Proteomes" id="UP000016935">
    <property type="component" value="Unassembled WGS sequence"/>
</dbReference>
<dbReference type="AlphaFoldDB" id="R0K4I1"/>
<evidence type="ECO:0000256" key="3">
    <source>
        <dbReference type="ARBA" id="ARBA00022827"/>
    </source>
</evidence>
<keyword evidence="4" id="KW-0560">Oxidoreductase</keyword>
<keyword evidence="3" id="KW-0274">FAD</keyword>
<evidence type="ECO:0000259" key="5">
    <source>
        <dbReference type="Pfam" id="PF07992"/>
    </source>
</evidence>
<gene>
    <name evidence="6" type="ORF">SETTUDRAFT_172923</name>
</gene>
<accession>R0K4I1</accession>
<dbReference type="SUPFAM" id="SSF51905">
    <property type="entry name" value="FAD/NAD(P)-binding domain"/>
    <property type="match status" value="1"/>
</dbReference>
<dbReference type="PRINTS" id="PR00469">
    <property type="entry name" value="PNDRDTASEII"/>
</dbReference>
<dbReference type="PRINTS" id="PR00368">
    <property type="entry name" value="FADPNR"/>
</dbReference>
<name>R0K4I1_EXST2</name>
<evidence type="ECO:0000256" key="1">
    <source>
        <dbReference type="ARBA" id="ARBA00006442"/>
    </source>
</evidence>
<sequence>MSEQRNIVVLGASGAGLQAAHYVLKYILPDLKAKNDGRYHVYLISPISYWYFRNASPRVAASTDRMALDKVQLDIRQGFKQYSPEDFTFIEASATGLNQSAREVLYRKKQDAEDEVLTYHALVIATGSSTHYPAFSMSMDAQETLDSITFTNEKVATAKSIVIAGGGPTAVEFAGEVAEHRNGKPGWFSKVEPKAEITLIAADEKLLPGLRPAIRDTAAQKLEALGVKVVLNSRVTGAEPAQDGRTVLTLKNGDKLDADLYVPAYGVRPNSSWIPKELLDENGYVATNNSTLRVDSAGPRVYALGDVGSYSRNNFFDILDGLPVLGVNLKRDLVSYNSMLPDEKPKGKDREFKPNMKESMAVPVGSGGGVGALFGWRLPSFFVRLIKGRDYMIGMSGLSTVNGSRVSEAKWTKEEAPM</sequence>
<dbReference type="EMBL" id="KB908833">
    <property type="protein sequence ID" value="EOA83242.1"/>
    <property type="molecule type" value="Genomic_DNA"/>
</dbReference>
<dbReference type="OrthoDB" id="202203at2759"/>
<evidence type="ECO:0000256" key="4">
    <source>
        <dbReference type="ARBA" id="ARBA00023002"/>
    </source>
</evidence>
<proteinExistence type="inferred from homology"/>
<protein>
    <recommendedName>
        <fullName evidence="5">FAD/NAD(P)-binding domain-containing protein</fullName>
    </recommendedName>
</protein>
<dbReference type="STRING" id="671987.R0K4I1"/>
<organism evidence="6 7">
    <name type="scientific">Exserohilum turcicum (strain 28A)</name>
    <name type="common">Northern leaf blight fungus</name>
    <name type="synonym">Setosphaeria turcica</name>
    <dbReference type="NCBI Taxonomy" id="671987"/>
    <lineage>
        <taxon>Eukaryota</taxon>
        <taxon>Fungi</taxon>
        <taxon>Dikarya</taxon>
        <taxon>Ascomycota</taxon>
        <taxon>Pezizomycotina</taxon>
        <taxon>Dothideomycetes</taxon>
        <taxon>Pleosporomycetidae</taxon>
        <taxon>Pleosporales</taxon>
        <taxon>Pleosporineae</taxon>
        <taxon>Pleosporaceae</taxon>
        <taxon>Exserohilum</taxon>
    </lineage>
</organism>
<dbReference type="Gene3D" id="3.50.50.100">
    <property type="match status" value="1"/>
</dbReference>
<keyword evidence="7" id="KW-1185">Reference proteome</keyword>
<dbReference type="HOGENOM" id="CLU_019845_6_2_1"/>
<dbReference type="GO" id="GO:0005737">
    <property type="term" value="C:cytoplasm"/>
    <property type="evidence" value="ECO:0007669"/>
    <property type="project" value="TreeGrafter"/>
</dbReference>
<dbReference type="GO" id="GO:0004174">
    <property type="term" value="F:electron-transferring-flavoprotein dehydrogenase activity"/>
    <property type="evidence" value="ECO:0007669"/>
    <property type="project" value="TreeGrafter"/>
</dbReference>
<dbReference type="PANTHER" id="PTHR43735">
    <property type="entry name" value="APOPTOSIS-INDUCING FACTOR 1"/>
    <property type="match status" value="1"/>
</dbReference>
<comment type="similarity">
    <text evidence="1">Belongs to the FAD-dependent oxidoreductase family.</text>
</comment>
<feature type="domain" description="FAD/NAD(P)-binding" evidence="5">
    <location>
        <begin position="6"/>
        <end position="307"/>
    </location>
</feature>
<dbReference type="GO" id="GO:0050660">
    <property type="term" value="F:flavin adenine dinucleotide binding"/>
    <property type="evidence" value="ECO:0007669"/>
    <property type="project" value="TreeGrafter"/>
</dbReference>
<dbReference type="GeneID" id="19401220"/>
<keyword evidence="2" id="KW-0285">Flavoprotein</keyword>
<dbReference type="PANTHER" id="PTHR43735:SF3">
    <property type="entry name" value="FERROPTOSIS SUPPRESSOR PROTEIN 1"/>
    <property type="match status" value="1"/>
</dbReference>